<dbReference type="InterPro" id="IPR027417">
    <property type="entry name" value="P-loop_NTPase"/>
</dbReference>
<protein>
    <submittedName>
        <fullName evidence="10">Energy-coupling factor transport system ATP-binding protein</fullName>
        <ecNumber evidence="10">3.6.3.-</ecNumber>
    </submittedName>
</protein>
<evidence type="ECO:0000256" key="6">
    <source>
        <dbReference type="ARBA" id="ARBA00022840"/>
    </source>
</evidence>
<dbReference type="Gene3D" id="3.40.50.300">
    <property type="entry name" value="P-loop containing nucleotide triphosphate hydrolases"/>
    <property type="match status" value="2"/>
</dbReference>
<dbReference type="Pfam" id="PF00005">
    <property type="entry name" value="ABC_tran"/>
    <property type="match status" value="2"/>
</dbReference>
<comment type="similarity">
    <text evidence="2">Belongs to the ABC transporter superfamily.</text>
</comment>
<reference evidence="10 11" key="1">
    <citation type="submission" date="2021-01" db="EMBL/GenBank/DDBJ databases">
        <title>Genomic Encyclopedia of Type Strains, Phase IV (KMG-IV): sequencing the most valuable type-strain genomes for metagenomic binning, comparative biology and taxonomic classification.</title>
        <authorList>
            <person name="Goeker M."/>
        </authorList>
    </citation>
    <scope>NUCLEOTIDE SEQUENCE [LARGE SCALE GENOMIC DNA]</scope>
    <source>
        <strain evidence="10 11">DSM 23711</strain>
    </source>
</reference>
<dbReference type="InterPro" id="IPR003439">
    <property type="entry name" value="ABC_transporter-like_ATP-bd"/>
</dbReference>
<evidence type="ECO:0000256" key="7">
    <source>
        <dbReference type="ARBA" id="ARBA00022967"/>
    </source>
</evidence>
<dbReference type="InterPro" id="IPR050095">
    <property type="entry name" value="ECF_ABC_transporter_ATP-bd"/>
</dbReference>
<dbReference type="PROSITE" id="PS50893">
    <property type="entry name" value="ABC_TRANSPORTER_2"/>
    <property type="match status" value="2"/>
</dbReference>
<evidence type="ECO:0000256" key="2">
    <source>
        <dbReference type="ARBA" id="ARBA00005417"/>
    </source>
</evidence>
<evidence type="ECO:0000256" key="3">
    <source>
        <dbReference type="ARBA" id="ARBA00022448"/>
    </source>
</evidence>
<dbReference type="PANTHER" id="PTHR43553:SF27">
    <property type="entry name" value="ENERGY-COUPLING FACTOR TRANSPORTER ATP-BINDING PROTEIN ECFA2"/>
    <property type="match status" value="1"/>
</dbReference>
<evidence type="ECO:0000259" key="9">
    <source>
        <dbReference type="PROSITE" id="PS50893"/>
    </source>
</evidence>
<dbReference type="NCBIfam" id="NF010167">
    <property type="entry name" value="PRK13648.1"/>
    <property type="match status" value="2"/>
</dbReference>
<keyword evidence="3" id="KW-0813">Transport</keyword>
<keyword evidence="4" id="KW-1003">Cell membrane</keyword>
<sequence length="570" mass="63678">MNTLISVKDLSFKYPGGTENILNRVNVEINKKDFTAVIGSNGSGKTTLCKAFNGLIPHFYVGDIKGEVIVDGLNTREHSVSELSKKTAYVYQDFENQLVRPTVFDEVTFAPLSFGMKDFKERGQLALEMLDLTSIKDEFIWQLSGGQKHLVALASVLSLDPEAIIIDEPVAQLDPVNAKKIYEKLKLLNEAYGKTIIVIEHHTEFIGEYCKKVIMMDKGQVVWQKPTKDALNNVGELIEKDIFPPQVTQAIHRLYQNNILLPITLSEGIDFLKNHPVSIAQQPYPEKVKKLPTPIVSLEGVTHGYKTLNRGMNYVFTDLDLSLYEGDRVAIVGSNGAGKSTLLKMITGIIKPKHGNVFVCGENAGNTPPEKLSEKVTYIYQNPEEMFIEDSIRKDIEYFLKVRDVPDTEQFFSKLVERFHLKEIENKDGRLLSGGQQRRSSMAIGLGMRPQVILLDEPTASLDISSRKEMLLMLEQLKDSVKTVVVATHDMQLVAEWANRVIVMDQGEIVKDGSSHDIFSDVALLEKASIQAPQIIKLGQALNLNPVPLSVDAFVSCLVAESGEEKLEIY</sequence>
<keyword evidence="11" id="KW-1185">Reference proteome</keyword>
<evidence type="ECO:0000256" key="5">
    <source>
        <dbReference type="ARBA" id="ARBA00022741"/>
    </source>
</evidence>
<keyword evidence="5" id="KW-0547">Nucleotide-binding</keyword>
<dbReference type="EMBL" id="JAFBDR010000002">
    <property type="protein sequence ID" value="MBM7570010.1"/>
    <property type="molecule type" value="Genomic_DNA"/>
</dbReference>
<dbReference type="SUPFAM" id="SSF52540">
    <property type="entry name" value="P-loop containing nucleoside triphosphate hydrolases"/>
    <property type="match status" value="2"/>
</dbReference>
<gene>
    <name evidence="10" type="ORF">JOC48_000488</name>
</gene>
<accession>A0ABS2MVY8</accession>
<evidence type="ECO:0000313" key="11">
    <source>
        <dbReference type="Proteomes" id="UP001296943"/>
    </source>
</evidence>
<proteinExistence type="inferred from homology"/>
<keyword evidence="8" id="KW-0472">Membrane</keyword>
<evidence type="ECO:0000256" key="1">
    <source>
        <dbReference type="ARBA" id="ARBA00004202"/>
    </source>
</evidence>
<keyword evidence="6 10" id="KW-0067">ATP-binding</keyword>
<evidence type="ECO:0000256" key="8">
    <source>
        <dbReference type="ARBA" id="ARBA00023136"/>
    </source>
</evidence>
<dbReference type="PANTHER" id="PTHR43553">
    <property type="entry name" value="HEAVY METAL TRANSPORTER"/>
    <property type="match status" value="1"/>
</dbReference>
<feature type="domain" description="ABC transporter" evidence="9">
    <location>
        <begin position="296"/>
        <end position="531"/>
    </location>
</feature>
<evidence type="ECO:0000256" key="4">
    <source>
        <dbReference type="ARBA" id="ARBA00022475"/>
    </source>
</evidence>
<evidence type="ECO:0000313" key="10">
    <source>
        <dbReference type="EMBL" id="MBM7570010.1"/>
    </source>
</evidence>
<feature type="domain" description="ABC transporter" evidence="9">
    <location>
        <begin position="5"/>
        <end position="243"/>
    </location>
</feature>
<organism evidence="10 11">
    <name type="scientific">Aquibacillus albus</name>
    <dbReference type="NCBI Taxonomy" id="1168171"/>
    <lineage>
        <taxon>Bacteria</taxon>
        <taxon>Bacillati</taxon>
        <taxon>Bacillota</taxon>
        <taxon>Bacilli</taxon>
        <taxon>Bacillales</taxon>
        <taxon>Bacillaceae</taxon>
        <taxon>Aquibacillus</taxon>
    </lineage>
</organism>
<dbReference type="CDD" id="cd03225">
    <property type="entry name" value="ABC_cobalt_CbiO_domain1"/>
    <property type="match status" value="2"/>
</dbReference>
<dbReference type="RefSeq" id="WP_204497454.1">
    <property type="nucleotide sequence ID" value="NZ_JAFBDR010000002.1"/>
</dbReference>
<keyword evidence="7" id="KW-1278">Translocase</keyword>
<dbReference type="EC" id="3.6.3.-" evidence="10"/>
<dbReference type="InterPro" id="IPR015856">
    <property type="entry name" value="ABC_transpr_CbiO/EcfA_su"/>
</dbReference>
<name>A0ABS2MVY8_9BACI</name>
<comment type="subcellular location">
    <subcellularLocation>
        <location evidence="1">Cell membrane</location>
        <topology evidence="1">Peripheral membrane protein</topology>
    </subcellularLocation>
</comment>
<dbReference type="SMART" id="SM00382">
    <property type="entry name" value="AAA"/>
    <property type="match status" value="2"/>
</dbReference>
<dbReference type="InterPro" id="IPR003593">
    <property type="entry name" value="AAA+_ATPase"/>
</dbReference>
<keyword evidence="10" id="KW-0378">Hydrolase</keyword>
<dbReference type="GO" id="GO:0016787">
    <property type="term" value="F:hydrolase activity"/>
    <property type="evidence" value="ECO:0007669"/>
    <property type="project" value="UniProtKB-KW"/>
</dbReference>
<dbReference type="Proteomes" id="UP001296943">
    <property type="component" value="Unassembled WGS sequence"/>
</dbReference>
<comment type="caution">
    <text evidence="10">The sequence shown here is derived from an EMBL/GenBank/DDBJ whole genome shotgun (WGS) entry which is preliminary data.</text>
</comment>
<dbReference type="GO" id="GO:0005524">
    <property type="term" value="F:ATP binding"/>
    <property type="evidence" value="ECO:0007669"/>
    <property type="project" value="UniProtKB-KW"/>
</dbReference>